<organism evidence="1 2">
    <name type="scientific">Peptostreptococcus anaerobius</name>
    <dbReference type="NCBI Taxonomy" id="1261"/>
    <lineage>
        <taxon>Bacteria</taxon>
        <taxon>Bacillati</taxon>
        <taxon>Bacillota</taxon>
        <taxon>Clostridia</taxon>
        <taxon>Peptostreptococcales</taxon>
        <taxon>Peptostreptococcaceae</taxon>
        <taxon>Peptostreptococcus</taxon>
    </lineage>
</organism>
<sequence length="161" mass="18756">MEDLKTMNDELEVLEDEKESPNVLDLLLSADLKKFKVKSQKVEIPRLTEATGAPFIVEVRQIPINLEEDIEERYNKVSYTDDGDVEVDSKPMESKKMILIECVYVCDKQLFKQSDLMRKFNAKTPKHFVEKLFTKGEITKIYNAYKEVIGFKKESVKEIKN</sequence>
<gene>
    <name evidence="1" type="ORF">NCTC11460_00958</name>
</gene>
<dbReference type="AlphaFoldDB" id="A0A379CFE2"/>
<protein>
    <submittedName>
        <fullName evidence="1">Phage XkdN-like protein</fullName>
    </submittedName>
</protein>
<dbReference type="InterPro" id="IPR038559">
    <property type="entry name" value="XkdN-like_sf"/>
</dbReference>
<dbReference type="Gene3D" id="3.30.2220.30">
    <property type="match status" value="1"/>
</dbReference>
<name>A0A379CFE2_9FIRM</name>
<dbReference type="EMBL" id="UGTB01000004">
    <property type="protein sequence ID" value="SUB61041.1"/>
    <property type="molecule type" value="Genomic_DNA"/>
</dbReference>
<evidence type="ECO:0000313" key="1">
    <source>
        <dbReference type="EMBL" id="SUB61041.1"/>
    </source>
</evidence>
<proteinExistence type="predicted"/>
<dbReference type="Pfam" id="PF08890">
    <property type="entry name" value="Phage_TAC_5"/>
    <property type="match status" value="1"/>
</dbReference>
<reference evidence="1 2" key="1">
    <citation type="submission" date="2018-06" db="EMBL/GenBank/DDBJ databases">
        <authorList>
            <consortium name="Pathogen Informatics"/>
            <person name="Doyle S."/>
        </authorList>
    </citation>
    <scope>NUCLEOTIDE SEQUENCE [LARGE SCALE GENOMIC DNA]</scope>
    <source>
        <strain evidence="1 2">NCTC11460</strain>
    </source>
</reference>
<dbReference type="RefSeq" id="WP_002845614.1">
    <property type="nucleotide sequence ID" value="NZ_FOVA01000002.1"/>
</dbReference>
<dbReference type="Proteomes" id="UP000255101">
    <property type="component" value="Unassembled WGS sequence"/>
</dbReference>
<evidence type="ECO:0000313" key="2">
    <source>
        <dbReference type="Proteomes" id="UP000255101"/>
    </source>
</evidence>
<dbReference type="InterPro" id="IPR014986">
    <property type="entry name" value="XkdN-like"/>
</dbReference>
<accession>A0A379CFE2</accession>